<name>A0AAD5UI15_9FUNG</name>
<dbReference type="Proteomes" id="UP001210925">
    <property type="component" value="Unassembled WGS sequence"/>
</dbReference>
<organism evidence="1 2">
    <name type="scientific">Boothiomyces macroporosus</name>
    <dbReference type="NCBI Taxonomy" id="261099"/>
    <lineage>
        <taxon>Eukaryota</taxon>
        <taxon>Fungi</taxon>
        <taxon>Fungi incertae sedis</taxon>
        <taxon>Chytridiomycota</taxon>
        <taxon>Chytridiomycota incertae sedis</taxon>
        <taxon>Chytridiomycetes</taxon>
        <taxon>Rhizophydiales</taxon>
        <taxon>Terramycetaceae</taxon>
        <taxon>Boothiomyces</taxon>
    </lineage>
</organism>
<evidence type="ECO:0000313" key="2">
    <source>
        <dbReference type="Proteomes" id="UP001210925"/>
    </source>
</evidence>
<protein>
    <submittedName>
        <fullName evidence="1">Uncharacterized protein</fullName>
    </submittedName>
</protein>
<proteinExistence type="predicted"/>
<keyword evidence="2" id="KW-1185">Reference proteome</keyword>
<reference evidence="1" key="1">
    <citation type="submission" date="2020-05" db="EMBL/GenBank/DDBJ databases">
        <title>Phylogenomic resolution of chytrid fungi.</title>
        <authorList>
            <person name="Stajich J.E."/>
            <person name="Amses K."/>
            <person name="Simmons R."/>
            <person name="Seto K."/>
            <person name="Myers J."/>
            <person name="Bonds A."/>
            <person name="Quandt C.A."/>
            <person name="Barry K."/>
            <person name="Liu P."/>
            <person name="Grigoriev I."/>
            <person name="Longcore J.E."/>
            <person name="James T.Y."/>
        </authorList>
    </citation>
    <scope>NUCLEOTIDE SEQUENCE</scope>
    <source>
        <strain evidence="1">PLAUS21</strain>
    </source>
</reference>
<evidence type="ECO:0000313" key="1">
    <source>
        <dbReference type="EMBL" id="KAJ3258634.1"/>
    </source>
</evidence>
<dbReference type="AlphaFoldDB" id="A0AAD5UI15"/>
<accession>A0AAD5UI15</accession>
<sequence length="98" mass="10343">MWSLLFAYQAAAVSVGGHCGGFVKDPLECDEGLVCVLGRKPDRGGVCQYPHLIVSTTTVEAAPTAISRMYCQAGSVHCPPGFVCDYVGVDTGYCVPNK</sequence>
<dbReference type="EMBL" id="JADGKB010000025">
    <property type="protein sequence ID" value="KAJ3258634.1"/>
    <property type="molecule type" value="Genomic_DNA"/>
</dbReference>
<gene>
    <name evidence="1" type="ORF">HK103_003423</name>
</gene>
<comment type="caution">
    <text evidence="1">The sequence shown here is derived from an EMBL/GenBank/DDBJ whole genome shotgun (WGS) entry which is preliminary data.</text>
</comment>